<dbReference type="Proteomes" id="UP000306409">
    <property type="component" value="Chromosome"/>
</dbReference>
<protein>
    <submittedName>
        <fullName evidence="1">Uncharacterized protein</fullName>
    </submittedName>
</protein>
<accession>A0A7H1VPK7</accession>
<organism evidence="1 2">
    <name type="scientific">Ruminiclostridium herbifermentans</name>
    <dbReference type="NCBI Taxonomy" id="2488810"/>
    <lineage>
        <taxon>Bacteria</taxon>
        <taxon>Bacillati</taxon>
        <taxon>Bacillota</taxon>
        <taxon>Clostridia</taxon>
        <taxon>Eubacteriales</taxon>
        <taxon>Oscillospiraceae</taxon>
        <taxon>Ruminiclostridium</taxon>
    </lineage>
</organism>
<dbReference type="AlphaFoldDB" id="A0A7H1VPK7"/>
<dbReference type="EMBL" id="CP061336">
    <property type="protein sequence ID" value="QNU67319.1"/>
    <property type="molecule type" value="Genomic_DNA"/>
</dbReference>
<evidence type="ECO:0000313" key="1">
    <source>
        <dbReference type="EMBL" id="QNU67319.1"/>
    </source>
</evidence>
<name>A0A7H1VPK7_9FIRM</name>
<keyword evidence="2" id="KW-1185">Reference proteome</keyword>
<dbReference type="Gene3D" id="3.40.190.10">
    <property type="entry name" value="Periplasmic binding protein-like II"/>
    <property type="match status" value="1"/>
</dbReference>
<reference evidence="1 2" key="1">
    <citation type="submission" date="2020-09" db="EMBL/GenBank/DDBJ databases">
        <title>Characterization and genome sequencing of Ruminiclostridium sp. nov. MA18.</title>
        <authorList>
            <person name="Rettenmaier R."/>
            <person name="Kowollik M.-L."/>
            <person name="Liebl W."/>
            <person name="Zverlov V."/>
        </authorList>
    </citation>
    <scope>NUCLEOTIDE SEQUENCE [LARGE SCALE GENOMIC DNA]</scope>
    <source>
        <strain evidence="1 2">MA18</strain>
    </source>
</reference>
<sequence>MIFYTTKSVLYKNGIQIDKDNWNWDTMIEVSSKFIDRNKGTEIYLFESDLDAAPYFNQFVQGSEVKFYDINSKKSNFNSADFTELLKVYKEKIYPAICPAELQKNFDVTRTDLLESGKVIMKNSGAFGYGNVQELCLNNSF</sequence>
<dbReference type="SUPFAM" id="SSF53850">
    <property type="entry name" value="Periplasmic binding protein-like II"/>
    <property type="match status" value="1"/>
</dbReference>
<dbReference type="KEGG" id="rher:EHE19_001900"/>
<proteinExistence type="predicted"/>
<gene>
    <name evidence="1" type="ORF">EHE19_001900</name>
</gene>
<evidence type="ECO:0000313" key="2">
    <source>
        <dbReference type="Proteomes" id="UP000306409"/>
    </source>
</evidence>